<dbReference type="PANTHER" id="PTHR30050">
    <property type="entry name" value="CHROMOSOMAL REPLICATION INITIATOR PROTEIN DNAA"/>
    <property type="match status" value="1"/>
</dbReference>
<dbReference type="RefSeq" id="WP_074641003.1">
    <property type="nucleotide sequence ID" value="NZ_FNBL01000001.1"/>
</dbReference>
<dbReference type="GO" id="GO:0003688">
    <property type="term" value="F:DNA replication origin binding"/>
    <property type="evidence" value="ECO:0007669"/>
    <property type="project" value="TreeGrafter"/>
</dbReference>
<reference evidence="1 2" key="1">
    <citation type="submission" date="2016-10" db="EMBL/GenBank/DDBJ databases">
        <authorList>
            <person name="de Groot N.N."/>
        </authorList>
    </citation>
    <scope>NUCLEOTIDE SEQUENCE [LARGE SCALE GENOMIC DNA]</scope>
    <source>
        <strain evidence="1 2">DSM 27375</strain>
    </source>
</reference>
<dbReference type="EMBL" id="FNBL01000001">
    <property type="protein sequence ID" value="SDE90524.1"/>
    <property type="molecule type" value="Genomic_DNA"/>
</dbReference>
<name>A0A1G7GQX5_9RHOB</name>
<organism evidence="1 2">
    <name type="scientific">Celeribacter baekdonensis</name>
    <dbReference type="NCBI Taxonomy" id="875171"/>
    <lineage>
        <taxon>Bacteria</taxon>
        <taxon>Pseudomonadati</taxon>
        <taxon>Pseudomonadota</taxon>
        <taxon>Alphaproteobacteria</taxon>
        <taxon>Rhodobacterales</taxon>
        <taxon>Roseobacteraceae</taxon>
        <taxon>Celeribacter</taxon>
    </lineage>
</organism>
<proteinExistence type="predicted"/>
<dbReference type="Gene3D" id="1.10.8.60">
    <property type="match status" value="1"/>
</dbReference>
<sequence>MAEQLTLDLPAREALGRDAFFVAPSNMLALATLDATETWPSGKLVLIGPAGAGKTHMAQVWANDRDAVILASADLAEADIPALAARRFVVVEDADRLPDLPDARAAEEALFHLHNLTLAEGGRLLLTACTAPNRWALSLPDLASRMQGTPVAHIEPPDDMLLTVLLVKQFEDRQLIVPEHLITWLVKRMERSAAAARDIVEALDREALRAGKPISRALAARILESER</sequence>
<dbReference type="GO" id="GO:0005886">
    <property type="term" value="C:plasma membrane"/>
    <property type="evidence" value="ECO:0007669"/>
    <property type="project" value="TreeGrafter"/>
</dbReference>
<gene>
    <name evidence="1" type="ORF">SAMN04488117_101675</name>
</gene>
<dbReference type="Gene3D" id="3.40.50.300">
    <property type="entry name" value="P-loop containing nucleotide triphosphate hydrolases"/>
    <property type="match status" value="1"/>
</dbReference>
<dbReference type="PANTHER" id="PTHR30050:SF5">
    <property type="entry name" value="DNAA REGULATORY INACTIVATOR HDA"/>
    <property type="match status" value="1"/>
</dbReference>
<dbReference type="GO" id="GO:0006270">
    <property type="term" value="P:DNA replication initiation"/>
    <property type="evidence" value="ECO:0007669"/>
    <property type="project" value="TreeGrafter"/>
</dbReference>
<dbReference type="Proteomes" id="UP000182284">
    <property type="component" value="Unassembled WGS sequence"/>
</dbReference>
<evidence type="ECO:0000313" key="2">
    <source>
        <dbReference type="Proteomes" id="UP000182284"/>
    </source>
</evidence>
<dbReference type="OrthoDB" id="7390113at2"/>
<protein>
    <submittedName>
        <fullName evidence="1">DnaA protein</fullName>
    </submittedName>
</protein>
<dbReference type="AlphaFoldDB" id="A0A1G7GQX5"/>
<dbReference type="InterPro" id="IPR027417">
    <property type="entry name" value="P-loop_NTPase"/>
</dbReference>
<evidence type="ECO:0000313" key="1">
    <source>
        <dbReference type="EMBL" id="SDE90524.1"/>
    </source>
</evidence>
<accession>A0A1G7GQX5</accession>
<dbReference type="SUPFAM" id="SSF52540">
    <property type="entry name" value="P-loop containing nucleoside triphosphate hydrolases"/>
    <property type="match status" value="1"/>
</dbReference>